<dbReference type="Proteomes" id="UP001179181">
    <property type="component" value="Unassembled WGS sequence"/>
</dbReference>
<protein>
    <submittedName>
        <fullName evidence="2">Uncharacterized protein</fullName>
    </submittedName>
</protein>
<evidence type="ECO:0000313" key="2">
    <source>
        <dbReference type="EMBL" id="NIJ53606.1"/>
    </source>
</evidence>
<organism evidence="2 3">
    <name type="scientific">Dyadobacter arcticus</name>
    <dbReference type="NCBI Taxonomy" id="1078754"/>
    <lineage>
        <taxon>Bacteria</taxon>
        <taxon>Pseudomonadati</taxon>
        <taxon>Bacteroidota</taxon>
        <taxon>Cytophagia</taxon>
        <taxon>Cytophagales</taxon>
        <taxon>Spirosomataceae</taxon>
        <taxon>Dyadobacter</taxon>
    </lineage>
</organism>
<name>A0ABX0UKW3_9BACT</name>
<sequence length="70" mass="7646">MSQQNEDEEIEGSTPSPAGPRDGSKQKDDAQKPSKILKKDAINESEDENMTGQKGYNETPPTVPVKSTKQ</sequence>
<gene>
    <name evidence="2" type="ORF">FHS68_002788</name>
</gene>
<evidence type="ECO:0000256" key="1">
    <source>
        <dbReference type="SAM" id="MobiDB-lite"/>
    </source>
</evidence>
<feature type="compositionally biased region" description="Polar residues" evidence="1">
    <location>
        <begin position="50"/>
        <end position="70"/>
    </location>
</feature>
<keyword evidence="3" id="KW-1185">Reference proteome</keyword>
<feature type="compositionally biased region" description="Acidic residues" evidence="1">
    <location>
        <begin position="1"/>
        <end position="11"/>
    </location>
</feature>
<dbReference type="EMBL" id="JAASQJ010000003">
    <property type="protein sequence ID" value="NIJ53606.1"/>
    <property type="molecule type" value="Genomic_DNA"/>
</dbReference>
<comment type="caution">
    <text evidence="2">The sequence shown here is derived from an EMBL/GenBank/DDBJ whole genome shotgun (WGS) entry which is preliminary data.</text>
</comment>
<feature type="compositionally biased region" description="Basic and acidic residues" evidence="1">
    <location>
        <begin position="22"/>
        <end position="42"/>
    </location>
</feature>
<accession>A0ABX0UKW3</accession>
<evidence type="ECO:0000313" key="3">
    <source>
        <dbReference type="Proteomes" id="UP001179181"/>
    </source>
</evidence>
<feature type="region of interest" description="Disordered" evidence="1">
    <location>
        <begin position="1"/>
        <end position="70"/>
    </location>
</feature>
<proteinExistence type="predicted"/>
<reference evidence="2 3" key="1">
    <citation type="submission" date="2020-03" db="EMBL/GenBank/DDBJ databases">
        <title>Genomic Encyclopedia of Type Strains, Phase IV (KMG-IV): sequencing the most valuable type-strain genomes for metagenomic binning, comparative biology and taxonomic classification.</title>
        <authorList>
            <person name="Goeker M."/>
        </authorList>
    </citation>
    <scope>NUCLEOTIDE SEQUENCE [LARGE SCALE GENOMIC DNA]</scope>
    <source>
        <strain evidence="2 3">DSM 102865</strain>
    </source>
</reference>
<dbReference type="RefSeq" id="WP_167270990.1">
    <property type="nucleotide sequence ID" value="NZ_JAASQJ010000003.1"/>
</dbReference>